<keyword evidence="5" id="KW-1185">Reference proteome</keyword>
<dbReference type="InterPro" id="IPR001647">
    <property type="entry name" value="HTH_TetR"/>
</dbReference>
<protein>
    <submittedName>
        <fullName evidence="4">Transcriptional regulator, TetR family</fullName>
    </submittedName>
</protein>
<dbReference type="Proteomes" id="UP000199006">
    <property type="component" value="Unassembled WGS sequence"/>
</dbReference>
<dbReference type="Pfam" id="PF00440">
    <property type="entry name" value="TetR_N"/>
    <property type="match status" value="1"/>
</dbReference>
<gene>
    <name evidence="4" type="ORF">SAMN02983006_01290</name>
</gene>
<dbReference type="GO" id="GO:0003677">
    <property type="term" value="F:DNA binding"/>
    <property type="evidence" value="ECO:0007669"/>
    <property type="project" value="UniProtKB-UniRule"/>
</dbReference>
<dbReference type="PROSITE" id="PS50977">
    <property type="entry name" value="HTH_TETR_2"/>
    <property type="match status" value="1"/>
</dbReference>
<dbReference type="OrthoDB" id="494991at2"/>
<dbReference type="PANTHER" id="PTHR43479">
    <property type="entry name" value="ACREF/ENVCD OPERON REPRESSOR-RELATED"/>
    <property type="match status" value="1"/>
</dbReference>
<dbReference type="SUPFAM" id="SSF46689">
    <property type="entry name" value="Homeodomain-like"/>
    <property type="match status" value="1"/>
</dbReference>
<dbReference type="PANTHER" id="PTHR43479:SF11">
    <property type="entry name" value="ACREF_ENVCD OPERON REPRESSOR-RELATED"/>
    <property type="match status" value="1"/>
</dbReference>
<dbReference type="EMBL" id="FOTI01000014">
    <property type="protein sequence ID" value="SFL48799.1"/>
    <property type="molecule type" value="Genomic_DNA"/>
</dbReference>
<dbReference type="Gene3D" id="1.10.357.10">
    <property type="entry name" value="Tetracycline Repressor, domain 2"/>
    <property type="match status" value="1"/>
</dbReference>
<feature type="DNA-binding region" description="H-T-H motif" evidence="2">
    <location>
        <begin position="24"/>
        <end position="43"/>
    </location>
</feature>
<proteinExistence type="predicted"/>
<evidence type="ECO:0000259" key="3">
    <source>
        <dbReference type="PROSITE" id="PS50977"/>
    </source>
</evidence>
<accession>A0A1I4I352</accession>
<evidence type="ECO:0000256" key="1">
    <source>
        <dbReference type="ARBA" id="ARBA00023125"/>
    </source>
</evidence>
<dbReference type="PRINTS" id="PR00455">
    <property type="entry name" value="HTHTETR"/>
</dbReference>
<evidence type="ECO:0000313" key="5">
    <source>
        <dbReference type="Proteomes" id="UP000199006"/>
    </source>
</evidence>
<evidence type="ECO:0000313" key="4">
    <source>
        <dbReference type="EMBL" id="SFL48799.1"/>
    </source>
</evidence>
<feature type="domain" description="HTH tetR-type" evidence="3">
    <location>
        <begin position="1"/>
        <end position="61"/>
    </location>
</feature>
<sequence length="188" mass="22155">MSKKDLILKEALSLFITYGFNATPTSKIAEKAKVSNGTLFYYFPTKEDLFKQLYLNIKNSLHNRLIKNLTKKMTTRQKIKDIWLNYAGWGIENPEYFLFWEQFYKLPAKNCCTELNQNNDAHFDFISEIIKIGIKEESLQNIEVNLILNFFNASVSAILHYKCKNKLKVEPEYLEQAFLMFWRGIVNI</sequence>
<dbReference type="STRING" id="29563.SAMN02983006_01290"/>
<keyword evidence="1 2" id="KW-0238">DNA-binding</keyword>
<evidence type="ECO:0000256" key="2">
    <source>
        <dbReference type="PROSITE-ProRule" id="PRU00335"/>
    </source>
</evidence>
<dbReference type="RefSeq" id="WP_089861173.1">
    <property type="nucleotide sequence ID" value="NZ_FOTI01000014.1"/>
</dbReference>
<organism evidence="4 5">
    <name type="scientific">Halanaerobium salsuginis</name>
    <dbReference type="NCBI Taxonomy" id="29563"/>
    <lineage>
        <taxon>Bacteria</taxon>
        <taxon>Bacillati</taxon>
        <taxon>Bacillota</taxon>
        <taxon>Clostridia</taxon>
        <taxon>Halanaerobiales</taxon>
        <taxon>Halanaerobiaceae</taxon>
        <taxon>Halanaerobium</taxon>
    </lineage>
</organism>
<dbReference type="AlphaFoldDB" id="A0A1I4I352"/>
<reference evidence="4 5" key="1">
    <citation type="submission" date="2016-10" db="EMBL/GenBank/DDBJ databases">
        <authorList>
            <person name="de Groot N.N."/>
        </authorList>
    </citation>
    <scope>NUCLEOTIDE SEQUENCE [LARGE SCALE GENOMIC DNA]</scope>
    <source>
        <strain evidence="4 5">ATCC 51327</strain>
    </source>
</reference>
<dbReference type="InterPro" id="IPR050624">
    <property type="entry name" value="HTH-type_Tx_Regulator"/>
</dbReference>
<dbReference type="InterPro" id="IPR009057">
    <property type="entry name" value="Homeodomain-like_sf"/>
</dbReference>
<name>A0A1I4I352_9FIRM</name>